<reference evidence="8" key="1">
    <citation type="journal article" date="2020" name="mSystems">
        <title>Genome- and Community-Level Interaction Insights into Carbon Utilization and Element Cycling Functions of Hydrothermarchaeota in Hydrothermal Sediment.</title>
        <authorList>
            <person name="Zhou Z."/>
            <person name="Liu Y."/>
            <person name="Xu W."/>
            <person name="Pan J."/>
            <person name="Luo Z.H."/>
            <person name="Li M."/>
        </authorList>
    </citation>
    <scope>NUCLEOTIDE SEQUENCE [LARGE SCALE GENOMIC DNA]</scope>
    <source>
        <strain evidence="8">SpSt-769</strain>
    </source>
</reference>
<feature type="transmembrane region" description="Helical" evidence="7">
    <location>
        <begin position="158"/>
        <end position="179"/>
    </location>
</feature>
<feature type="transmembrane region" description="Helical" evidence="7">
    <location>
        <begin position="488"/>
        <end position="514"/>
    </location>
</feature>
<sequence>MRTSRKGSSQERSCVNAIPEIRPSLASQIASGALFTTVATASKLVSGTLLQMILVRMVTVEEFGLYKLAMELSSFAIMFATFFVGGNGAAAVTRITAVRAAQGDVVGVRSGVVTGLWSVAFLSVFLFAAGFLSIPVLLERVFQIPTNQIAEAVPFFQWFLVYIFLSSLSTVVGAALRSCEFFRAFSLTESLANIFRLLLVPLLVYLGWGLNGIVWGISGALLIGIVPGLWIIETFTRGRHAIDRRARQYAHDLKELTAFGVPVFISTLSSTVYYSADTLIIGYYLPVKYVAVYAAGIVLVHSLLNLFSGLESALFPILSSSLEQREKGQEGVILGKAYRLLIVIAAPASVYSYVMTPYMVRLLFGVDYFDAVTPSRILTILVLAWALMPASVMFLSTGKPEINARLGVISAVLNIVFDIALIPLLGIIGAALSNASSRLYGEVQGARICARLFGARFPWYYCAKVFVMSVACILPVRAALWSWSAESVGFGAAFFILMASALLYGLIFGLALLWSPLLTEQDKRIMGDLLEKTPLRALKRLLKLGNTDHDAA</sequence>
<evidence type="ECO:0000256" key="1">
    <source>
        <dbReference type="ARBA" id="ARBA00004651"/>
    </source>
</evidence>
<keyword evidence="6 7" id="KW-0472">Membrane</keyword>
<evidence type="ECO:0000256" key="7">
    <source>
        <dbReference type="SAM" id="Phobius"/>
    </source>
</evidence>
<evidence type="ECO:0000313" key="8">
    <source>
        <dbReference type="EMBL" id="HGH61692.1"/>
    </source>
</evidence>
<dbReference type="Pfam" id="PF01943">
    <property type="entry name" value="Polysacc_synt"/>
    <property type="match status" value="1"/>
</dbReference>
<keyword evidence="5 7" id="KW-1133">Transmembrane helix</keyword>
<dbReference type="AlphaFoldDB" id="A0A7C4EV20"/>
<feature type="transmembrane region" description="Helical" evidence="7">
    <location>
        <begin position="32"/>
        <end position="55"/>
    </location>
</feature>
<comment type="subcellular location">
    <subcellularLocation>
        <location evidence="1">Cell membrane</location>
        <topology evidence="1">Multi-pass membrane protein</topology>
    </subcellularLocation>
</comment>
<comment type="similarity">
    <text evidence="2">Belongs to the polysaccharide synthase family.</text>
</comment>
<gene>
    <name evidence="8" type="ORF">ENV54_10380</name>
</gene>
<dbReference type="GO" id="GO:0005886">
    <property type="term" value="C:plasma membrane"/>
    <property type="evidence" value="ECO:0007669"/>
    <property type="project" value="UniProtKB-SubCell"/>
</dbReference>
<feature type="transmembrane region" description="Helical" evidence="7">
    <location>
        <begin position="214"/>
        <end position="235"/>
    </location>
</feature>
<feature type="transmembrane region" description="Helical" evidence="7">
    <location>
        <begin position="337"/>
        <end position="356"/>
    </location>
</feature>
<organism evidence="8">
    <name type="scientific">Desulfomonile tiedjei</name>
    <dbReference type="NCBI Taxonomy" id="2358"/>
    <lineage>
        <taxon>Bacteria</taxon>
        <taxon>Pseudomonadati</taxon>
        <taxon>Thermodesulfobacteriota</taxon>
        <taxon>Desulfomonilia</taxon>
        <taxon>Desulfomonilales</taxon>
        <taxon>Desulfomonilaceae</taxon>
        <taxon>Desulfomonile</taxon>
    </lineage>
</organism>
<protein>
    <submittedName>
        <fullName evidence="8">Polysaccharide biosynthesis protein</fullName>
    </submittedName>
</protein>
<evidence type="ECO:0000256" key="6">
    <source>
        <dbReference type="ARBA" id="ARBA00023136"/>
    </source>
</evidence>
<keyword evidence="3" id="KW-1003">Cell membrane</keyword>
<feature type="transmembrane region" description="Helical" evidence="7">
    <location>
        <begin position="116"/>
        <end position="138"/>
    </location>
</feature>
<evidence type="ECO:0000256" key="3">
    <source>
        <dbReference type="ARBA" id="ARBA00022475"/>
    </source>
</evidence>
<dbReference type="InterPro" id="IPR050833">
    <property type="entry name" value="Poly_Biosynth_Transport"/>
</dbReference>
<feature type="transmembrane region" description="Helical" evidence="7">
    <location>
        <begin position="408"/>
        <end position="432"/>
    </location>
</feature>
<dbReference type="InterPro" id="IPR002797">
    <property type="entry name" value="Polysacc_synth"/>
</dbReference>
<comment type="caution">
    <text evidence="8">The sequence shown here is derived from an EMBL/GenBank/DDBJ whole genome shotgun (WGS) entry which is preliminary data.</text>
</comment>
<keyword evidence="4 7" id="KW-0812">Transmembrane</keyword>
<dbReference type="PANTHER" id="PTHR30250">
    <property type="entry name" value="PST FAMILY PREDICTED COLANIC ACID TRANSPORTER"/>
    <property type="match status" value="1"/>
</dbReference>
<dbReference type="EMBL" id="DTGT01000337">
    <property type="protein sequence ID" value="HGH61692.1"/>
    <property type="molecule type" value="Genomic_DNA"/>
</dbReference>
<feature type="transmembrane region" description="Helical" evidence="7">
    <location>
        <begin position="376"/>
        <end position="396"/>
    </location>
</feature>
<evidence type="ECO:0000256" key="2">
    <source>
        <dbReference type="ARBA" id="ARBA00007430"/>
    </source>
</evidence>
<dbReference type="PANTHER" id="PTHR30250:SF10">
    <property type="entry name" value="LIPOPOLYSACCHARIDE BIOSYNTHESIS PROTEIN WZXC"/>
    <property type="match status" value="1"/>
</dbReference>
<proteinExistence type="inferred from homology"/>
<feature type="transmembrane region" description="Helical" evidence="7">
    <location>
        <begin position="191"/>
        <end position="208"/>
    </location>
</feature>
<feature type="transmembrane region" description="Helical" evidence="7">
    <location>
        <begin position="75"/>
        <end position="95"/>
    </location>
</feature>
<accession>A0A7C4EV20</accession>
<evidence type="ECO:0000256" key="4">
    <source>
        <dbReference type="ARBA" id="ARBA00022692"/>
    </source>
</evidence>
<feature type="transmembrane region" description="Helical" evidence="7">
    <location>
        <begin position="457"/>
        <end position="476"/>
    </location>
</feature>
<evidence type="ECO:0000256" key="5">
    <source>
        <dbReference type="ARBA" id="ARBA00022989"/>
    </source>
</evidence>
<name>A0A7C4EV20_9BACT</name>